<sequence length="363" mass="37355">MLPAFAADRVARWKVAYSVRRVDLNRPLALATHVPPRHGDLVLARVTAVGQHVRLELTAGRRAELYPGDEIVVGYGTRYSPDQFEAELPTDLSPCHLVAAGGIAALVNAKHSRMATPTALEPVGLLATPDGSVLNVAEGALPDPPRPHHRVPTVLVAGTAMNAGKSTTVSSLARGLTRAGLRVGACKITGTGAGGDRYSYVDAGAAEVLDFTDLGLVSTYRVPVPRLADIAVAMHGHLVAGRVQVALIEIADGLLCTETAELLGHPALHDLVDGVILAAGDAAGTVTGVRLLRQSGHRVLGASGLFTSSPLATREARAALDVPVHLTHELSSPAVAGEVLASVAPGIETSSGGDLTEVAALAS</sequence>
<dbReference type="Gene3D" id="3.40.50.300">
    <property type="entry name" value="P-loop containing nucleotide triphosphate hydrolases"/>
    <property type="match status" value="1"/>
</dbReference>
<reference evidence="1" key="2">
    <citation type="submission" date="2020-09" db="EMBL/GenBank/DDBJ databases">
        <authorList>
            <person name="Sun Q."/>
            <person name="Zhou Y."/>
        </authorList>
    </citation>
    <scope>NUCLEOTIDE SEQUENCE</scope>
    <source>
        <strain evidence="1">CGMCC 4.5737</strain>
    </source>
</reference>
<evidence type="ECO:0000313" key="2">
    <source>
        <dbReference type="Proteomes" id="UP000637578"/>
    </source>
</evidence>
<evidence type="ECO:0000313" key="1">
    <source>
        <dbReference type="EMBL" id="GGM57845.1"/>
    </source>
</evidence>
<reference evidence="1" key="1">
    <citation type="journal article" date="2014" name="Int. J. Syst. Evol. Microbiol.">
        <title>Complete genome sequence of Corynebacterium casei LMG S-19264T (=DSM 44701T), isolated from a smear-ripened cheese.</title>
        <authorList>
            <consortium name="US DOE Joint Genome Institute (JGI-PGF)"/>
            <person name="Walter F."/>
            <person name="Albersmeier A."/>
            <person name="Kalinowski J."/>
            <person name="Ruckert C."/>
        </authorList>
    </citation>
    <scope>NUCLEOTIDE SEQUENCE</scope>
    <source>
        <strain evidence="1">CGMCC 4.5737</strain>
    </source>
</reference>
<comment type="caution">
    <text evidence="1">The sequence shown here is derived from an EMBL/GenBank/DDBJ whole genome shotgun (WGS) entry which is preliminary data.</text>
</comment>
<dbReference type="AlphaFoldDB" id="A0A8J3FW95"/>
<proteinExistence type="predicted"/>
<dbReference type="EMBL" id="BMMK01000013">
    <property type="protein sequence ID" value="GGM57845.1"/>
    <property type="molecule type" value="Genomic_DNA"/>
</dbReference>
<dbReference type="SUPFAM" id="SSF52540">
    <property type="entry name" value="P-loop containing nucleoside triphosphate hydrolases"/>
    <property type="match status" value="1"/>
</dbReference>
<keyword evidence="2" id="KW-1185">Reference proteome</keyword>
<dbReference type="InterPro" id="IPR027417">
    <property type="entry name" value="P-loop_NTPase"/>
</dbReference>
<name>A0A8J3FW95_9PSEU</name>
<gene>
    <name evidence="1" type="ORF">GCM10012275_31310</name>
</gene>
<dbReference type="Proteomes" id="UP000637578">
    <property type="component" value="Unassembled WGS sequence"/>
</dbReference>
<accession>A0A8J3FW95</accession>
<dbReference type="RefSeq" id="WP_189058312.1">
    <property type="nucleotide sequence ID" value="NZ_BMMK01000013.1"/>
</dbReference>
<organism evidence="1 2">
    <name type="scientific">Longimycelium tulufanense</name>
    <dbReference type="NCBI Taxonomy" id="907463"/>
    <lineage>
        <taxon>Bacteria</taxon>
        <taxon>Bacillati</taxon>
        <taxon>Actinomycetota</taxon>
        <taxon>Actinomycetes</taxon>
        <taxon>Pseudonocardiales</taxon>
        <taxon>Pseudonocardiaceae</taxon>
        <taxon>Longimycelium</taxon>
    </lineage>
</organism>
<protein>
    <submittedName>
        <fullName evidence="1">DUF1611 domain-containing protein</fullName>
    </submittedName>
</protein>